<accession>A0A812D202</accession>
<protein>
    <submittedName>
        <fullName evidence="2">Uncharacterized protein</fullName>
    </submittedName>
</protein>
<dbReference type="EMBL" id="CAHIKZ030002412">
    <property type="protein sequence ID" value="CAE1286545.1"/>
    <property type="molecule type" value="Genomic_DNA"/>
</dbReference>
<evidence type="ECO:0000313" key="2">
    <source>
        <dbReference type="EMBL" id="CAE1286545.1"/>
    </source>
</evidence>
<dbReference type="OrthoDB" id="6249883at2759"/>
<feature type="compositionally biased region" description="Basic and acidic residues" evidence="1">
    <location>
        <begin position="167"/>
        <end position="179"/>
    </location>
</feature>
<comment type="caution">
    <text evidence="2">The sequence shown here is derived from an EMBL/GenBank/DDBJ whole genome shotgun (WGS) entry which is preliminary data.</text>
</comment>
<proteinExistence type="predicted"/>
<feature type="region of interest" description="Disordered" evidence="1">
    <location>
        <begin position="1"/>
        <end position="51"/>
    </location>
</feature>
<reference evidence="2" key="1">
    <citation type="submission" date="2021-01" db="EMBL/GenBank/DDBJ databases">
        <authorList>
            <person name="Li R."/>
            <person name="Bekaert M."/>
        </authorList>
    </citation>
    <scope>NUCLEOTIDE SEQUENCE</scope>
    <source>
        <strain evidence="2">Farmed</strain>
    </source>
</reference>
<keyword evidence="3" id="KW-1185">Reference proteome</keyword>
<dbReference type="Proteomes" id="UP000597762">
    <property type="component" value="Unassembled WGS sequence"/>
</dbReference>
<gene>
    <name evidence="2" type="ORF">SPHA_46085</name>
</gene>
<dbReference type="AlphaFoldDB" id="A0A812D202"/>
<organism evidence="2 3">
    <name type="scientific">Acanthosepion pharaonis</name>
    <name type="common">Pharaoh cuttlefish</name>
    <name type="synonym">Sepia pharaonis</name>
    <dbReference type="NCBI Taxonomy" id="158019"/>
    <lineage>
        <taxon>Eukaryota</taxon>
        <taxon>Metazoa</taxon>
        <taxon>Spiralia</taxon>
        <taxon>Lophotrochozoa</taxon>
        <taxon>Mollusca</taxon>
        <taxon>Cephalopoda</taxon>
        <taxon>Coleoidea</taxon>
        <taxon>Decapodiformes</taxon>
        <taxon>Sepiida</taxon>
        <taxon>Sepiina</taxon>
        <taxon>Sepiidae</taxon>
        <taxon>Acanthosepion</taxon>
    </lineage>
</organism>
<feature type="compositionally biased region" description="Polar residues" evidence="1">
    <location>
        <begin position="152"/>
        <end position="166"/>
    </location>
</feature>
<name>A0A812D202_ACAPH</name>
<feature type="region of interest" description="Disordered" evidence="1">
    <location>
        <begin position="150"/>
        <end position="207"/>
    </location>
</feature>
<sequence length="458" mass="51405">MDSSGRSNDDNRGHPRHFLTPDGKKMDKSPSLHGMHAQSSTETSGLGETITSGFSSQDSVLSGKDLEYYNNSSTDATVVRNPKSVSVTDESIRGVTRIGRKPVIRPIGTQKKSYAPVPATADVNDEDMFINQTNFDALFMQSAAEAARVDENNVTSRMTSSGQTNSHQRDPIDEWERGGSVRSSIRSHSSIGSFRSRNGSRKSPRRFLGVGTKSTWMKWSEERRASYRRRIELLDKPKVDTDRVTTPIKKARQECLKFVHPDLEKNYLSEDDINDLKRHKQQQYYTYSVIEKSKKGRYPVRTELSLFSLSLSPTYSLSFSLSLPNLTFYIRTPLSFSLSFSFSLSLLLSVDPPRPISFLFLSHSLAIFFSLSPSIYQLLSLFHSISTSVSFFPSPTLSNSLSTPLSLSLSLTKCFYFSLSFSKPLFLSLSLSLSLSLARARCLSISTNLFSLYLYFSL</sequence>
<evidence type="ECO:0000313" key="3">
    <source>
        <dbReference type="Proteomes" id="UP000597762"/>
    </source>
</evidence>
<feature type="compositionally biased region" description="Polar residues" evidence="1">
    <location>
        <begin position="37"/>
        <end position="51"/>
    </location>
</feature>
<feature type="compositionally biased region" description="Low complexity" evidence="1">
    <location>
        <begin position="180"/>
        <end position="197"/>
    </location>
</feature>
<evidence type="ECO:0000256" key="1">
    <source>
        <dbReference type="SAM" id="MobiDB-lite"/>
    </source>
</evidence>